<gene>
    <name evidence="1" type="ORF">D1012_08495</name>
</gene>
<sequence>MNLYHCMIELRQDSRALAFAKATDGWMSYLKGQGLITGWRLMRRKFGLASGAHPDFLLEIEVPGMAALDDAFAALAAADDEASRRYDLMHQLIARVDTGLYRPYPDSSQRERIALV</sequence>
<evidence type="ECO:0000313" key="1">
    <source>
        <dbReference type="EMBL" id="RGP37914.1"/>
    </source>
</evidence>
<keyword evidence="2" id="KW-1185">Reference proteome</keyword>
<proteinExistence type="predicted"/>
<protein>
    <submittedName>
        <fullName evidence="1">Uncharacterized protein</fullName>
    </submittedName>
</protein>
<dbReference type="EMBL" id="QWEY01000003">
    <property type="protein sequence ID" value="RGP37914.1"/>
    <property type="molecule type" value="Genomic_DNA"/>
</dbReference>
<dbReference type="Pfam" id="PF20319">
    <property type="entry name" value="DUF6614"/>
    <property type="match status" value="1"/>
</dbReference>
<reference evidence="1 2" key="1">
    <citation type="submission" date="2018-08" db="EMBL/GenBank/DDBJ databases">
        <title>Flavobacterium tibetense sp. nov., isolated from a wetland YonghuCo on Tibetan Plateau.</title>
        <authorList>
            <person name="Phurbu D."/>
            <person name="Lu H."/>
            <person name="Xing P."/>
        </authorList>
    </citation>
    <scope>NUCLEOTIDE SEQUENCE [LARGE SCALE GENOMIC DNA]</scope>
    <source>
        <strain evidence="1 2">DJC</strain>
    </source>
</reference>
<dbReference type="OrthoDB" id="7359918at2"/>
<comment type="caution">
    <text evidence="1">The sequence shown here is derived from an EMBL/GenBank/DDBJ whole genome shotgun (WGS) entry which is preliminary data.</text>
</comment>
<dbReference type="RefSeq" id="WP_118151025.1">
    <property type="nucleotide sequence ID" value="NZ_QWEY01000003.1"/>
</dbReference>
<dbReference type="AlphaFoldDB" id="A0A411Z4C5"/>
<dbReference type="Proteomes" id="UP000284547">
    <property type="component" value="Unassembled WGS sequence"/>
</dbReference>
<evidence type="ECO:0000313" key="2">
    <source>
        <dbReference type="Proteomes" id="UP000284547"/>
    </source>
</evidence>
<accession>A0A411Z4C5</accession>
<name>A0A411Z4C5_9RHOB</name>
<dbReference type="InterPro" id="IPR046722">
    <property type="entry name" value="DUF6614"/>
</dbReference>
<organism evidence="1 2">
    <name type="scientific">Pseudotabrizicola alkalilacus</name>
    <dbReference type="NCBI Taxonomy" id="2305252"/>
    <lineage>
        <taxon>Bacteria</taxon>
        <taxon>Pseudomonadati</taxon>
        <taxon>Pseudomonadota</taxon>
        <taxon>Alphaproteobacteria</taxon>
        <taxon>Rhodobacterales</taxon>
        <taxon>Paracoccaceae</taxon>
        <taxon>Pseudotabrizicola</taxon>
    </lineage>
</organism>